<dbReference type="KEGG" id="pmaw:MACH26_10790"/>
<protein>
    <recommendedName>
        <fullName evidence="2">CBU-0592-like domain-containing protein</fullName>
    </recommendedName>
</protein>
<feature type="transmembrane region" description="Helical" evidence="1">
    <location>
        <begin position="29"/>
        <end position="49"/>
    </location>
</feature>
<keyword evidence="1" id="KW-0472">Membrane</keyword>
<dbReference type="NCBIfam" id="NF047864">
    <property type="entry name" value="CBU_0592_membra"/>
    <property type="match status" value="1"/>
</dbReference>
<accession>A0AA48HEM5</accession>
<keyword evidence="1" id="KW-0812">Transmembrane</keyword>
<evidence type="ECO:0000313" key="3">
    <source>
        <dbReference type="EMBL" id="BDX05558.1"/>
    </source>
</evidence>
<sequence>MLMEILGLIGVLLILSAYFAVQSEYLDSLSISYSLLNLVGAGLVLLSLIGSDNYAAITLEGAWLLISGYGLLRSWRRSHI</sequence>
<evidence type="ECO:0000259" key="2">
    <source>
        <dbReference type="Pfam" id="PF26604"/>
    </source>
</evidence>
<keyword evidence="4" id="KW-1185">Reference proteome</keyword>
<proteinExistence type="predicted"/>
<organism evidence="3 4">
    <name type="scientific">Planctobacterium marinum</name>
    <dbReference type="NCBI Taxonomy" id="1631968"/>
    <lineage>
        <taxon>Bacteria</taxon>
        <taxon>Pseudomonadati</taxon>
        <taxon>Pseudomonadota</taxon>
        <taxon>Gammaproteobacteria</taxon>
        <taxon>Alteromonadales</taxon>
        <taxon>Alteromonadaceae</taxon>
        <taxon>Planctobacterium</taxon>
    </lineage>
</organism>
<feature type="transmembrane region" description="Helical" evidence="1">
    <location>
        <begin position="54"/>
        <end position="72"/>
    </location>
</feature>
<keyword evidence="1" id="KW-1133">Transmembrane helix</keyword>
<evidence type="ECO:0000313" key="4">
    <source>
        <dbReference type="Proteomes" id="UP001333710"/>
    </source>
</evidence>
<evidence type="ECO:0000256" key="1">
    <source>
        <dbReference type="SAM" id="Phobius"/>
    </source>
</evidence>
<dbReference type="InterPro" id="IPR058058">
    <property type="entry name" value="CBU_0592-like"/>
</dbReference>
<dbReference type="AlphaFoldDB" id="A0AA48HEM5"/>
<dbReference type="Pfam" id="PF26604">
    <property type="entry name" value="CBU_0592"/>
    <property type="match status" value="1"/>
</dbReference>
<feature type="domain" description="CBU-0592-like" evidence="2">
    <location>
        <begin position="4"/>
        <end position="77"/>
    </location>
</feature>
<dbReference type="RefSeq" id="WP_338291537.1">
    <property type="nucleotide sequence ID" value="NZ_AP027272.1"/>
</dbReference>
<gene>
    <name evidence="3" type="ORF">MACH26_10790</name>
</gene>
<dbReference type="EMBL" id="AP027272">
    <property type="protein sequence ID" value="BDX05558.1"/>
    <property type="molecule type" value="Genomic_DNA"/>
</dbReference>
<dbReference type="Proteomes" id="UP001333710">
    <property type="component" value="Chromosome"/>
</dbReference>
<name>A0AA48HEM5_9ALTE</name>
<reference evidence="3" key="1">
    <citation type="submission" date="2023-01" db="EMBL/GenBank/DDBJ databases">
        <title>Complete genome sequence of Planctobacterium marinum strain Dej080120_11.</title>
        <authorList>
            <person name="Ueki S."/>
            <person name="Maruyama F."/>
        </authorList>
    </citation>
    <scope>NUCLEOTIDE SEQUENCE</scope>
    <source>
        <strain evidence="3">Dej080120_11</strain>
    </source>
</reference>